<dbReference type="FunFam" id="3.30.160.60:FF:000110">
    <property type="entry name" value="Zinc finger protein-like"/>
    <property type="match status" value="1"/>
</dbReference>
<dbReference type="Pfam" id="PF00096">
    <property type="entry name" value="zf-C2H2"/>
    <property type="match status" value="2"/>
</dbReference>
<keyword evidence="4 10" id="KW-0863">Zinc-finger</keyword>
<reference evidence="12 13" key="1">
    <citation type="journal article" date="2010" name="Science">
        <title>Genomic comparison of the ants Camponotus floridanus and Harpegnathos saltator.</title>
        <authorList>
            <person name="Bonasio R."/>
            <person name="Zhang G."/>
            <person name="Ye C."/>
            <person name="Mutti N.S."/>
            <person name="Fang X."/>
            <person name="Qin N."/>
            <person name="Donahue G."/>
            <person name="Yang P."/>
            <person name="Li Q."/>
            <person name="Li C."/>
            <person name="Zhang P."/>
            <person name="Huang Z."/>
            <person name="Berger S.L."/>
            <person name="Reinberg D."/>
            <person name="Wang J."/>
            <person name="Liebig J."/>
        </authorList>
    </citation>
    <scope>NUCLEOTIDE SEQUENCE [LARGE SCALE GENOMIC DNA]</scope>
    <source>
        <strain evidence="13">C129</strain>
    </source>
</reference>
<dbReference type="SMART" id="SM00355">
    <property type="entry name" value="ZnF_C2H2"/>
    <property type="match status" value="3"/>
</dbReference>
<keyword evidence="9" id="KW-0539">Nucleus</keyword>
<evidence type="ECO:0000256" key="1">
    <source>
        <dbReference type="ARBA" id="ARBA00004123"/>
    </source>
</evidence>
<organism evidence="13">
    <name type="scientific">Camponotus floridanus</name>
    <name type="common">Florida carpenter ant</name>
    <dbReference type="NCBI Taxonomy" id="104421"/>
    <lineage>
        <taxon>Eukaryota</taxon>
        <taxon>Metazoa</taxon>
        <taxon>Ecdysozoa</taxon>
        <taxon>Arthropoda</taxon>
        <taxon>Hexapoda</taxon>
        <taxon>Insecta</taxon>
        <taxon>Pterygota</taxon>
        <taxon>Neoptera</taxon>
        <taxon>Endopterygota</taxon>
        <taxon>Hymenoptera</taxon>
        <taxon>Apocrita</taxon>
        <taxon>Aculeata</taxon>
        <taxon>Formicoidea</taxon>
        <taxon>Formicidae</taxon>
        <taxon>Formicinae</taxon>
        <taxon>Camponotus</taxon>
    </lineage>
</organism>
<dbReference type="GO" id="GO:0000981">
    <property type="term" value="F:DNA-binding transcription factor activity, RNA polymerase II-specific"/>
    <property type="evidence" value="ECO:0007669"/>
    <property type="project" value="TreeGrafter"/>
</dbReference>
<dbReference type="InterPro" id="IPR036236">
    <property type="entry name" value="Znf_C2H2_sf"/>
</dbReference>
<accession>E2AEW7</accession>
<evidence type="ECO:0000256" key="3">
    <source>
        <dbReference type="ARBA" id="ARBA00022737"/>
    </source>
</evidence>
<dbReference type="OMA" id="KSHECMG"/>
<proteinExistence type="predicted"/>
<dbReference type="PROSITE" id="PS50157">
    <property type="entry name" value="ZINC_FINGER_C2H2_2"/>
    <property type="match status" value="3"/>
</dbReference>
<evidence type="ECO:0000256" key="9">
    <source>
        <dbReference type="ARBA" id="ARBA00023242"/>
    </source>
</evidence>
<feature type="domain" description="C2H2-type" evidence="11">
    <location>
        <begin position="71"/>
        <end position="89"/>
    </location>
</feature>
<sequence>KRKYSCKYCGKGFTQSGHLRSHQKSSCYWNPRSTCHQSQKIRPYSCTQCGACYSKQSHLIFHVRHECGRTQKCNVCGKTFLHSSSLRRH</sequence>
<dbReference type="EMBL" id="GL438951">
    <property type="protein sequence ID" value="EFN68051.1"/>
    <property type="molecule type" value="Genomic_DNA"/>
</dbReference>
<dbReference type="GO" id="GO:0000978">
    <property type="term" value="F:RNA polymerase II cis-regulatory region sequence-specific DNA binding"/>
    <property type="evidence" value="ECO:0007669"/>
    <property type="project" value="TreeGrafter"/>
</dbReference>
<keyword evidence="7" id="KW-0238">DNA-binding</keyword>
<dbReference type="PANTHER" id="PTHR23226">
    <property type="entry name" value="ZINC FINGER AND SCAN DOMAIN-CONTAINING"/>
    <property type="match status" value="1"/>
</dbReference>
<feature type="non-terminal residue" evidence="12">
    <location>
        <position position="89"/>
    </location>
</feature>
<dbReference type="InParanoid" id="E2AEW7"/>
<evidence type="ECO:0000313" key="12">
    <source>
        <dbReference type="EMBL" id="EFN68051.1"/>
    </source>
</evidence>
<dbReference type="AlphaFoldDB" id="E2AEW7"/>
<keyword evidence="13" id="KW-1185">Reference proteome</keyword>
<evidence type="ECO:0000256" key="6">
    <source>
        <dbReference type="ARBA" id="ARBA00023015"/>
    </source>
</evidence>
<feature type="domain" description="C2H2-type" evidence="11">
    <location>
        <begin position="44"/>
        <end position="71"/>
    </location>
</feature>
<evidence type="ECO:0000313" key="13">
    <source>
        <dbReference type="Proteomes" id="UP000000311"/>
    </source>
</evidence>
<protein>
    <submittedName>
        <fullName evidence="12">Zinc finger protein 333</fullName>
    </submittedName>
</protein>
<evidence type="ECO:0000256" key="10">
    <source>
        <dbReference type="PROSITE-ProRule" id="PRU00042"/>
    </source>
</evidence>
<dbReference type="Proteomes" id="UP000000311">
    <property type="component" value="Unassembled WGS sequence"/>
</dbReference>
<dbReference type="GO" id="GO:0008270">
    <property type="term" value="F:zinc ion binding"/>
    <property type="evidence" value="ECO:0007669"/>
    <property type="project" value="UniProtKB-KW"/>
</dbReference>
<keyword evidence="6" id="KW-0805">Transcription regulation</keyword>
<evidence type="ECO:0000256" key="7">
    <source>
        <dbReference type="ARBA" id="ARBA00023125"/>
    </source>
</evidence>
<keyword evidence="8" id="KW-0804">Transcription</keyword>
<evidence type="ECO:0000259" key="11">
    <source>
        <dbReference type="PROSITE" id="PS50157"/>
    </source>
</evidence>
<gene>
    <name evidence="12" type="ORF">EAG_06763</name>
</gene>
<feature type="non-terminal residue" evidence="12">
    <location>
        <position position="1"/>
    </location>
</feature>
<dbReference type="PANTHER" id="PTHR23226:SF416">
    <property type="entry name" value="FI01424P"/>
    <property type="match status" value="1"/>
</dbReference>
<comment type="subcellular location">
    <subcellularLocation>
        <location evidence="1">Nucleus</location>
    </subcellularLocation>
</comment>
<evidence type="ECO:0000256" key="8">
    <source>
        <dbReference type="ARBA" id="ARBA00023163"/>
    </source>
</evidence>
<dbReference type="FunFam" id="3.30.160.60:FF:000322">
    <property type="entry name" value="GDNF-inducible zinc finger protein 1"/>
    <property type="match status" value="1"/>
</dbReference>
<dbReference type="GO" id="GO:0005634">
    <property type="term" value="C:nucleus"/>
    <property type="evidence" value="ECO:0007669"/>
    <property type="project" value="UniProtKB-SubCell"/>
</dbReference>
<keyword evidence="2" id="KW-0479">Metal-binding</keyword>
<evidence type="ECO:0000256" key="2">
    <source>
        <dbReference type="ARBA" id="ARBA00022723"/>
    </source>
</evidence>
<dbReference type="OrthoDB" id="407106at2759"/>
<dbReference type="SUPFAM" id="SSF57667">
    <property type="entry name" value="beta-beta-alpha zinc fingers"/>
    <property type="match status" value="2"/>
</dbReference>
<dbReference type="InterPro" id="IPR013087">
    <property type="entry name" value="Znf_C2H2_type"/>
</dbReference>
<keyword evidence="5" id="KW-0862">Zinc</keyword>
<feature type="domain" description="C2H2-type" evidence="11">
    <location>
        <begin position="4"/>
        <end position="41"/>
    </location>
</feature>
<name>E2AEW7_CAMFO</name>
<dbReference type="Gene3D" id="3.30.160.60">
    <property type="entry name" value="Classic Zinc Finger"/>
    <property type="match status" value="3"/>
</dbReference>
<keyword evidence="3" id="KW-0677">Repeat</keyword>
<evidence type="ECO:0000256" key="4">
    <source>
        <dbReference type="ARBA" id="ARBA00022771"/>
    </source>
</evidence>
<evidence type="ECO:0000256" key="5">
    <source>
        <dbReference type="ARBA" id="ARBA00022833"/>
    </source>
</evidence>